<dbReference type="HOGENOM" id="CLU_023607_0_0_1"/>
<dbReference type="Pfam" id="PF03781">
    <property type="entry name" value="FGE-sulfatase"/>
    <property type="match status" value="1"/>
</dbReference>
<dbReference type="PANTHER" id="PTHR23150">
    <property type="entry name" value="SULFATASE MODIFYING FACTOR 1, 2"/>
    <property type="match status" value="1"/>
</dbReference>
<dbReference type="SUPFAM" id="SSF56436">
    <property type="entry name" value="C-type lectin-like"/>
    <property type="match status" value="1"/>
</dbReference>
<organism evidence="2 3">
    <name type="scientific">Emiliania huxleyi (strain CCMP1516)</name>
    <dbReference type="NCBI Taxonomy" id="280463"/>
    <lineage>
        <taxon>Eukaryota</taxon>
        <taxon>Haptista</taxon>
        <taxon>Haptophyta</taxon>
        <taxon>Prymnesiophyceae</taxon>
        <taxon>Isochrysidales</taxon>
        <taxon>Noelaerhabdaceae</taxon>
        <taxon>Emiliania</taxon>
    </lineage>
</organism>
<dbReference type="OMA" id="HGKYLLM"/>
<dbReference type="PaxDb" id="2903-EOD41407"/>
<proteinExistence type="predicted"/>
<dbReference type="AlphaFoldDB" id="A0A0D3L072"/>
<dbReference type="PANTHER" id="PTHR23150:SF19">
    <property type="entry name" value="FORMYLGLYCINE-GENERATING ENZYME"/>
    <property type="match status" value="1"/>
</dbReference>
<dbReference type="InterPro" id="IPR042095">
    <property type="entry name" value="SUMF_sf"/>
</dbReference>
<dbReference type="GeneID" id="17286677"/>
<reference evidence="3" key="1">
    <citation type="journal article" date="2013" name="Nature">
        <title>Pan genome of the phytoplankton Emiliania underpins its global distribution.</title>
        <authorList>
            <person name="Read B.A."/>
            <person name="Kegel J."/>
            <person name="Klute M.J."/>
            <person name="Kuo A."/>
            <person name="Lefebvre S.C."/>
            <person name="Maumus F."/>
            <person name="Mayer C."/>
            <person name="Miller J."/>
            <person name="Monier A."/>
            <person name="Salamov A."/>
            <person name="Young J."/>
            <person name="Aguilar M."/>
            <person name="Claverie J.M."/>
            <person name="Frickenhaus S."/>
            <person name="Gonzalez K."/>
            <person name="Herman E.K."/>
            <person name="Lin Y.C."/>
            <person name="Napier J."/>
            <person name="Ogata H."/>
            <person name="Sarno A.F."/>
            <person name="Shmutz J."/>
            <person name="Schroeder D."/>
            <person name="de Vargas C."/>
            <person name="Verret F."/>
            <person name="von Dassow P."/>
            <person name="Valentin K."/>
            <person name="Van de Peer Y."/>
            <person name="Wheeler G."/>
            <person name="Dacks J.B."/>
            <person name="Delwiche C.F."/>
            <person name="Dyhrman S.T."/>
            <person name="Glockner G."/>
            <person name="John U."/>
            <person name="Richards T."/>
            <person name="Worden A.Z."/>
            <person name="Zhang X."/>
            <person name="Grigoriev I.V."/>
            <person name="Allen A.E."/>
            <person name="Bidle K."/>
            <person name="Borodovsky M."/>
            <person name="Bowler C."/>
            <person name="Brownlee C."/>
            <person name="Cock J.M."/>
            <person name="Elias M."/>
            <person name="Gladyshev V.N."/>
            <person name="Groth M."/>
            <person name="Guda C."/>
            <person name="Hadaegh A."/>
            <person name="Iglesias-Rodriguez M.D."/>
            <person name="Jenkins J."/>
            <person name="Jones B.M."/>
            <person name="Lawson T."/>
            <person name="Leese F."/>
            <person name="Lindquist E."/>
            <person name="Lobanov A."/>
            <person name="Lomsadze A."/>
            <person name="Malik S.B."/>
            <person name="Marsh M.E."/>
            <person name="Mackinder L."/>
            <person name="Mock T."/>
            <person name="Mueller-Roeber B."/>
            <person name="Pagarete A."/>
            <person name="Parker M."/>
            <person name="Probert I."/>
            <person name="Quesneville H."/>
            <person name="Raines C."/>
            <person name="Rensing S.A."/>
            <person name="Riano-Pachon D.M."/>
            <person name="Richier S."/>
            <person name="Rokitta S."/>
            <person name="Shiraiwa Y."/>
            <person name="Soanes D.M."/>
            <person name="van der Giezen M."/>
            <person name="Wahlund T.M."/>
            <person name="Williams B."/>
            <person name="Wilson W."/>
            <person name="Wolfe G."/>
            <person name="Wurch L.L."/>
        </authorList>
    </citation>
    <scope>NUCLEOTIDE SEQUENCE</scope>
</reference>
<dbReference type="RefSeq" id="XP_005793836.1">
    <property type="nucleotide sequence ID" value="XM_005793779.1"/>
</dbReference>
<keyword evidence="3" id="KW-1185">Reference proteome</keyword>
<dbReference type="KEGG" id="ehx:EMIHUDRAFT_199768"/>
<accession>A0A0D3L072</accession>
<dbReference type="InterPro" id="IPR051043">
    <property type="entry name" value="Sulfatase_Mod_Factor_Kinase"/>
</dbReference>
<dbReference type="eggNOG" id="ENOG502QRY6">
    <property type="taxonomic scope" value="Eukaryota"/>
</dbReference>
<dbReference type="Proteomes" id="UP000013827">
    <property type="component" value="Unassembled WGS sequence"/>
</dbReference>
<protein>
    <recommendedName>
        <fullName evidence="1">Sulfatase-modifying factor enzyme-like domain-containing protein</fullName>
    </recommendedName>
</protein>
<name>A0A0D3L072_EMIH1</name>
<dbReference type="InterPro" id="IPR005532">
    <property type="entry name" value="SUMF_dom"/>
</dbReference>
<dbReference type="Gene3D" id="3.90.1580.10">
    <property type="entry name" value="paralog of FGE (formylglycine-generating enzyme)"/>
    <property type="match status" value="1"/>
</dbReference>
<evidence type="ECO:0000313" key="2">
    <source>
        <dbReference type="EnsemblProtists" id="EOD41407"/>
    </source>
</evidence>
<dbReference type="STRING" id="2903.R1E1W3"/>
<evidence type="ECO:0000313" key="3">
    <source>
        <dbReference type="Proteomes" id="UP000013827"/>
    </source>
</evidence>
<dbReference type="InterPro" id="IPR016187">
    <property type="entry name" value="CTDL_fold"/>
</dbReference>
<sequence length="727" mass="79318">MSAPPLAAPKPNTLHCPTAYSGSANAPQLLGPNRSARAAWFAELHACRKSELSGYGGGVYDHPRLRWSQHAFAIPMVQGYERTLYNETLGRWTVDKYLSDVGARYGGVDAILLWPTYTNLGLDDRNQLDLYRALPGGISAVRNVSDQLRQRGVHVLWSYNPWDTGTRREVAANGSTPDDATVFASVLKAGGADGINGDTMSHVPKEWWIDSLAVGSEDTYQPEGGGTIASMDWETMSVCHCKFDKGAAQGPTAQTVDHYKWLEPRRMTSVRDRWSHSHVDALHFSFFNGVGFETTESNWGSWNGITPRDGEAIRRIFTILRFFAKAGLVGASGWEPHDPGVLVDGVFGSRFPLPAQNETLYTMVNRAGTSHSSRPQLVLRAAERAAPAYDCWRGERLAVSPTDGSVSFALEASGFGCVLSSHNSTAGGRPLAEFLATMRRLSAAGPLSAFSSEWTFLKQTMVPHPPSPPTASAPPGMVPIPAANYSFHVAGVEDQGGPTGPDVQYPWESHPQRIHSALLQVAAFFMDKHPVTAAEYGAYLNATGYVPCDPHNFLSSWNGSRPEPPPALARTPVVHVSLQEARQYCAWAGKRLPREWEWQYAAQGLDNRTFPWGNHSCGHCTPEPHVGQRAPVPPAVGSRSPEGDSPFGVADLVSTVWQYTSEFMDAHSRGVILRGGSLYQAGVAGVKGSHWYFPTVMGLFQHNKYMLMSASYERAATLGFRCVKDSA</sequence>
<dbReference type="EnsemblProtists" id="EOD41407">
    <property type="protein sequence ID" value="EOD41407"/>
    <property type="gene ID" value="EMIHUDRAFT_199768"/>
</dbReference>
<feature type="domain" description="Sulfatase-modifying factor enzyme-like" evidence="1">
    <location>
        <begin position="520"/>
        <end position="724"/>
    </location>
</feature>
<reference evidence="2" key="2">
    <citation type="submission" date="2024-10" db="UniProtKB">
        <authorList>
            <consortium name="EnsemblProtists"/>
        </authorList>
    </citation>
    <scope>IDENTIFICATION</scope>
</reference>
<evidence type="ECO:0000259" key="1">
    <source>
        <dbReference type="Pfam" id="PF03781"/>
    </source>
</evidence>
<dbReference type="GO" id="GO:0120147">
    <property type="term" value="F:formylglycine-generating oxidase activity"/>
    <property type="evidence" value="ECO:0007669"/>
    <property type="project" value="TreeGrafter"/>
</dbReference>